<keyword evidence="1" id="KW-0732">Signal</keyword>
<evidence type="ECO:0000313" key="3">
    <source>
        <dbReference type="Proteomes" id="UP000510686"/>
    </source>
</evidence>
<organism evidence="2 3">
    <name type="scientific">Metarhizium brunneum</name>
    <dbReference type="NCBI Taxonomy" id="500148"/>
    <lineage>
        <taxon>Eukaryota</taxon>
        <taxon>Fungi</taxon>
        <taxon>Dikarya</taxon>
        <taxon>Ascomycota</taxon>
        <taxon>Pezizomycotina</taxon>
        <taxon>Sordariomycetes</taxon>
        <taxon>Hypocreomycetidae</taxon>
        <taxon>Hypocreales</taxon>
        <taxon>Clavicipitaceae</taxon>
        <taxon>Metarhizium</taxon>
    </lineage>
</organism>
<dbReference type="Proteomes" id="UP000510686">
    <property type="component" value="Chromosome 5"/>
</dbReference>
<keyword evidence="3" id="KW-1185">Reference proteome</keyword>
<feature type="signal peptide" evidence="1">
    <location>
        <begin position="1"/>
        <end position="16"/>
    </location>
</feature>
<gene>
    <name evidence="2" type="ORF">G6M90_00g093270</name>
</gene>
<dbReference type="RefSeq" id="XP_065987271.1">
    <property type="nucleotide sequence ID" value="XM_066131436.1"/>
</dbReference>
<dbReference type="GeneID" id="90968127"/>
<proteinExistence type="predicted"/>
<reference evidence="2 3" key="1">
    <citation type="submission" date="2020-07" db="EMBL/GenBank/DDBJ databases">
        <title>Telomere length de novo assembly of all 7 chromosomes of the fungus, Metarhizium brunneum, using a novel assembly pipeline.</title>
        <authorList>
            <person name="Saud z."/>
            <person name="Kortsinoglou A."/>
            <person name="Kouvelis V.N."/>
            <person name="Butt T.M."/>
        </authorList>
    </citation>
    <scope>NUCLEOTIDE SEQUENCE [LARGE SCALE GENOMIC DNA]</scope>
    <source>
        <strain evidence="2 3">4556</strain>
    </source>
</reference>
<protein>
    <recommendedName>
        <fullName evidence="4">Clock-controlled pheromone ccg-4</fullName>
    </recommendedName>
</protein>
<feature type="chain" id="PRO_5028866468" description="Clock-controlled pheromone ccg-4" evidence="1">
    <location>
        <begin position="17"/>
        <end position="186"/>
    </location>
</feature>
<dbReference type="KEGG" id="mbrn:90968127"/>
<dbReference type="AlphaFoldDB" id="A0A7D5V024"/>
<dbReference type="EMBL" id="CP058936">
    <property type="protein sequence ID" value="QLI71556.1"/>
    <property type="molecule type" value="Genomic_DNA"/>
</dbReference>
<evidence type="ECO:0000256" key="1">
    <source>
        <dbReference type="SAM" id="SignalP"/>
    </source>
</evidence>
<evidence type="ECO:0000313" key="2">
    <source>
        <dbReference type="EMBL" id="QLI71556.1"/>
    </source>
</evidence>
<accession>A0A7D5V024</accession>
<name>A0A7D5V024_9HYPO</name>
<evidence type="ECO:0008006" key="4">
    <source>
        <dbReference type="Google" id="ProtNLM"/>
    </source>
</evidence>
<sequence length="186" mass="20932">MKLLATIIALSGLAAAVPQLELVPIFGRCADPSVICTEKDIVENDRVTGNKIFCTLYEGEKVDNIYCTVNQREKDEMEIDQASEICNRLSGCTRCQWQPVERNQKRIGGRVAEFSCNLRPDAKNTDEARKIFREQIDKGAQAICELKGVDRSTCETYKLDCINKLSKNGPINPDQMEWCVGNKVRI</sequence>